<proteinExistence type="predicted"/>
<dbReference type="PROSITE" id="PS50835">
    <property type="entry name" value="IG_LIKE"/>
    <property type="match status" value="1"/>
</dbReference>
<dbReference type="Pfam" id="PF07686">
    <property type="entry name" value="V-set"/>
    <property type="match status" value="1"/>
</dbReference>
<accession>A0A553MRH3</accession>
<dbReference type="InterPro" id="IPR050671">
    <property type="entry name" value="CD300_family_receptors"/>
</dbReference>
<dbReference type="SUPFAM" id="SSF48726">
    <property type="entry name" value="Immunoglobulin"/>
    <property type="match status" value="1"/>
</dbReference>
<protein>
    <recommendedName>
        <fullName evidence="4">Ig-like domain-containing protein</fullName>
    </recommendedName>
</protein>
<dbReference type="GO" id="GO:0005886">
    <property type="term" value="C:plasma membrane"/>
    <property type="evidence" value="ECO:0007669"/>
    <property type="project" value="TreeGrafter"/>
</dbReference>
<dbReference type="OrthoDB" id="8865476at2759"/>
<name>A0A553MRH3_9TELE</name>
<dbReference type="PANTHER" id="PTHR11860">
    <property type="entry name" value="POLYMERIC-IMMUNOGLOBULIN RECEPTOR"/>
    <property type="match status" value="1"/>
</dbReference>
<evidence type="ECO:0000256" key="1">
    <source>
        <dbReference type="ARBA" id="ARBA00004370"/>
    </source>
</evidence>
<dbReference type="PANTHER" id="PTHR11860:SF87">
    <property type="entry name" value="CMRF35-LIKE MOLECULE 8"/>
    <property type="match status" value="1"/>
</dbReference>
<comment type="caution">
    <text evidence="5">The sequence shown here is derived from an EMBL/GenBank/DDBJ whole genome shotgun (WGS) entry which is preliminary data.</text>
</comment>
<dbReference type="EMBL" id="SRMA01027309">
    <property type="protein sequence ID" value="TRY55784.1"/>
    <property type="molecule type" value="Genomic_DNA"/>
</dbReference>
<dbReference type="InterPro" id="IPR036179">
    <property type="entry name" value="Ig-like_dom_sf"/>
</dbReference>
<gene>
    <name evidence="5" type="ORF">DNTS_025637</name>
</gene>
<dbReference type="InterPro" id="IPR013106">
    <property type="entry name" value="Ig_V-set"/>
</dbReference>
<keyword evidence="3" id="KW-0472">Membrane</keyword>
<dbReference type="Proteomes" id="UP000316079">
    <property type="component" value="Unassembled WGS sequence"/>
</dbReference>
<dbReference type="Gene3D" id="2.60.40.10">
    <property type="entry name" value="Immunoglobulins"/>
    <property type="match status" value="1"/>
</dbReference>
<sequence>MEGNGFSSTRQLYSFSYRCFILRLRDILVQKDPDLFVLNSSVSAEEGDTVSIQCFYSHQNQQKTKRWCRIKERSCYEAGKTSSQNSSILITDDWKRSFTVEMSGLTLSDSGWFFCSAGDLQVPVHLTVARAKAGPVAIQAQEENTWHTGSFCLSQN</sequence>
<reference evidence="5 6" key="1">
    <citation type="journal article" date="2019" name="Sci. Data">
        <title>Hybrid genome assembly and annotation of Danionella translucida.</title>
        <authorList>
            <person name="Kadobianskyi M."/>
            <person name="Schulze L."/>
            <person name="Schuelke M."/>
            <person name="Judkewitz B."/>
        </authorList>
    </citation>
    <scope>NUCLEOTIDE SEQUENCE [LARGE SCALE GENOMIC DNA]</scope>
    <source>
        <strain evidence="5 6">Bolton</strain>
    </source>
</reference>
<keyword evidence="2" id="KW-0812">Transmembrane</keyword>
<evidence type="ECO:0000259" key="4">
    <source>
        <dbReference type="PROSITE" id="PS50835"/>
    </source>
</evidence>
<dbReference type="AlphaFoldDB" id="A0A553MRH3"/>
<dbReference type="InterPro" id="IPR013783">
    <property type="entry name" value="Ig-like_fold"/>
</dbReference>
<evidence type="ECO:0000256" key="2">
    <source>
        <dbReference type="ARBA" id="ARBA00022692"/>
    </source>
</evidence>
<organism evidence="5 6">
    <name type="scientific">Danionella cerebrum</name>
    <dbReference type="NCBI Taxonomy" id="2873325"/>
    <lineage>
        <taxon>Eukaryota</taxon>
        <taxon>Metazoa</taxon>
        <taxon>Chordata</taxon>
        <taxon>Craniata</taxon>
        <taxon>Vertebrata</taxon>
        <taxon>Euteleostomi</taxon>
        <taxon>Actinopterygii</taxon>
        <taxon>Neopterygii</taxon>
        <taxon>Teleostei</taxon>
        <taxon>Ostariophysi</taxon>
        <taxon>Cypriniformes</taxon>
        <taxon>Danionidae</taxon>
        <taxon>Danioninae</taxon>
        <taxon>Danionella</taxon>
    </lineage>
</organism>
<evidence type="ECO:0000313" key="6">
    <source>
        <dbReference type="Proteomes" id="UP000316079"/>
    </source>
</evidence>
<evidence type="ECO:0000256" key="3">
    <source>
        <dbReference type="ARBA" id="ARBA00023136"/>
    </source>
</evidence>
<dbReference type="SMART" id="SM00409">
    <property type="entry name" value="IG"/>
    <property type="match status" value="1"/>
</dbReference>
<comment type="subcellular location">
    <subcellularLocation>
        <location evidence="1">Membrane</location>
    </subcellularLocation>
</comment>
<dbReference type="InterPro" id="IPR007110">
    <property type="entry name" value="Ig-like_dom"/>
</dbReference>
<dbReference type="GO" id="GO:0004888">
    <property type="term" value="F:transmembrane signaling receptor activity"/>
    <property type="evidence" value="ECO:0007669"/>
    <property type="project" value="TreeGrafter"/>
</dbReference>
<keyword evidence="6" id="KW-1185">Reference proteome</keyword>
<dbReference type="InterPro" id="IPR003599">
    <property type="entry name" value="Ig_sub"/>
</dbReference>
<evidence type="ECO:0000313" key="5">
    <source>
        <dbReference type="EMBL" id="TRY55784.1"/>
    </source>
</evidence>
<feature type="domain" description="Ig-like" evidence="4">
    <location>
        <begin position="33"/>
        <end position="127"/>
    </location>
</feature>